<feature type="non-terminal residue" evidence="1">
    <location>
        <position position="1"/>
    </location>
</feature>
<dbReference type="Proteomes" id="UP000224080">
    <property type="component" value="Unassembled WGS sequence"/>
</dbReference>
<gene>
    <name evidence="1" type="ORF">GX51_03686</name>
</gene>
<dbReference type="PANTHER" id="PTHR43591:SF24">
    <property type="entry name" value="2-METHOXY-6-POLYPRENYL-1,4-BENZOQUINOL METHYLASE, MITOCHONDRIAL"/>
    <property type="match status" value="1"/>
</dbReference>
<dbReference type="Gene3D" id="3.40.50.150">
    <property type="entry name" value="Vaccinia Virus protein VP39"/>
    <property type="match status" value="1"/>
</dbReference>
<dbReference type="EMBL" id="PDNC01000041">
    <property type="protein sequence ID" value="PGH04178.1"/>
    <property type="molecule type" value="Genomic_DNA"/>
</dbReference>
<dbReference type="SUPFAM" id="SSF53335">
    <property type="entry name" value="S-adenosyl-L-methionine-dependent methyltransferases"/>
    <property type="match status" value="1"/>
</dbReference>
<evidence type="ECO:0000313" key="2">
    <source>
        <dbReference type="Proteomes" id="UP000224080"/>
    </source>
</evidence>
<dbReference type="InterPro" id="IPR029063">
    <property type="entry name" value="SAM-dependent_MTases_sf"/>
</dbReference>
<accession>A0A2B7X686</accession>
<organism evidence="1 2">
    <name type="scientific">Blastomyces parvus</name>
    <dbReference type="NCBI Taxonomy" id="2060905"/>
    <lineage>
        <taxon>Eukaryota</taxon>
        <taxon>Fungi</taxon>
        <taxon>Dikarya</taxon>
        <taxon>Ascomycota</taxon>
        <taxon>Pezizomycotina</taxon>
        <taxon>Eurotiomycetes</taxon>
        <taxon>Eurotiomycetidae</taxon>
        <taxon>Onygenales</taxon>
        <taxon>Ajellomycetaceae</taxon>
        <taxon>Blastomyces</taxon>
    </lineage>
</organism>
<evidence type="ECO:0000313" key="1">
    <source>
        <dbReference type="EMBL" id="PGH04178.1"/>
    </source>
</evidence>
<dbReference type="CDD" id="cd02440">
    <property type="entry name" value="AdoMet_MTases"/>
    <property type="match status" value="1"/>
</dbReference>
<comment type="caution">
    <text evidence="1">The sequence shown here is derived from an EMBL/GenBank/DDBJ whole genome shotgun (WGS) entry which is preliminary data.</text>
</comment>
<name>A0A2B7X686_9EURO</name>
<protein>
    <recommendedName>
        <fullName evidence="3">Methyltransferase domain-containing protein</fullName>
    </recommendedName>
</protein>
<keyword evidence="2" id="KW-1185">Reference proteome</keyword>
<evidence type="ECO:0008006" key="3">
    <source>
        <dbReference type="Google" id="ProtNLM"/>
    </source>
</evidence>
<dbReference type="PANTHER" id="PTHR43591">
    <property type="entry name" value="METHYLTRANSFERASE"/>
    <property type="match status" value="1"/>
</dbReference>
<sequence>NGQRYHGLNDGAYFLPNDKREQDRMDLLHVIYRCVLDRRLYCAPIGRNPGRVLDLGTGTGSWAVEFADRHQKSQVIGTDIRPIQRIFIPPNCAFVIDDFEAECLFDFIHMREIAGSVRDYPKLFGQAYRHLAPGGFLEVQGMETEFFSDDGTHERAVTVMQWQRLLVEASRQFGKELGVEGSWKQWMEQAGLVDVEEVVYKVPLSPWPQDPRLKDIGRYQATHVQEMVRSYSLALFTRALDWSIDELEVLLWAVGNDLKNRRIHLYTKLRVVYGRKPE</sequence>
<reference evidence="1 2" key="1">
    <citation type="submission" date="2017-10" db="EMBL/GenBank/DDBJ databases">
        <title>Comparative genomics in systemic dimorphic fungi from Ajellomycetaceae.</title>
        <authorList>
            <person name="Munoz J.F."/>
            <person name="Mcewen J.G."/>
            <person name="Clay O.K."/>
            <person name="Cuomo C.A."/>
        </authorList>
    </citation>
    <scope>NUCLEOTIDE SEQUENCE [LARGE SCALE GENOMIC DNA]</scope>
    <source>
        <strain evidence="1 2">UAMH130</strain>
    </source>
</reference>
<dbReference type="AlphaFoldDB" id="A0A2B7X686"/>
<dbReference type="OrthoDB" id="2013972at2759"/>
<dbReference type="GO" id="GO:0008168">
    <property type="term" value="F:methyltransferase activity"/>
    <property type="evidence" value="ECO:0007669"/>
    <property type="project" value="TreeGrafter"/>
</dbReference>
<dbReference type="Pfam" id="PF13489">
    <property type="entry name" value="Methyltransf_23"/>
    <property type="match status" value="1"/>
</dbReference>
<proteinExistence type="predicted"/>
<dbReference type="STRING" id="2060905.A0A2B7X686"/>